<gene>
    <name evidence="11" type="ORF">TRIADDRAFT_57279</name>
</gene>
<evidence type="ECO:0000313" key="12">
    <source>
        <dbReference type="Proteomes" id="UP000009022"/>
    </source>
</evidence>
<evidence type="ECO:0000313" key="11">
    <source>
        <dbReference type="EMBL" id="EDV23759.1"/>
    </source>
</evidence>
<evidence type="ECO:0000256" key="7">
    <source>
        <dbReference type="ARBA" id="ARBA00023136"/>
    </source>
</evidence>
<evidence type="ECO:0000256" key="6">
    <source>
        <dbReference type="ARBA" id="ARBA00023065"/>
    </source>
</evidence>
<keyword evidence="7 10" id="KW-0472">Membrane</keyword>
<dbReference type="GO" id="GO:0005886">
    <property type="term" value="C:plasma membrane"/>
    <property type="evidence" value="ECO:0007669"/>
    <property type="project" value="InterPro"/>
</dbReference>
<sequence>MEDESSGCFGVLEYNTAKIVHIKSKKIGILYRLVQLIIVGYVIGYAIVYKKGYQIFDQVQSSVTSKVKGENDATFVITNMIITSNQTNGICSETHKNHDAHCTKDMDCPKGIPIKDGHGVRTGKCDLSTKTCKIYAWCPIETDQLKRNIANVSSDFLKSCRYSPNNAMSKLCPIFTIDSIVNATGESFNPIAYLGGVIAILIRWDCDLDFGDSKCLPEYTFQRLDNPNVTLSPGYNFRFPIYYQIDNTQHRTLTKAYGIRFIFIVFGQATVLCDIIVLYFIRGRMYYYGHKYEVIEEADEESLNILITSGIVYTTRGKQTTLTLLY</sequence>
<dbReference type="HOGENOM" id="CLU_034469_2_0_1"/>
<dbReference type="eggNOG" id="ENOG502QUDE">
    <property type="taxonomic scope" value="Eukaryota"/>
</dbReference>
<keyword evidence="8" id="KW-1071">Ligand-gated ion channel</keyword>
<keyword evidence="5 10" id="KW-1133">Transmembrane helix</keyword>
<dbReference type="GO" id="GO:0033198">
    <property type="term" value="P:response to ATP"/>
    <property type="evidence" value="ECO:0007669"/>
    <property type="project" value="InterPro"/>
</dbReference>
<dbReference type="EMBL" id="DS985246">
    <property type="protein sequence ID" value="EDV23759.1"/>
    <property type="molecule type" value="Genomic_DNA"/>
</dbReference>
<keyword evidence="3" id="KW-0813">Transport</keyword>
<dbReference type="CTD" id="6754498"/>
<dbReference type="Proteomes" id="UP000009022">
    <property type="component" value="Unassembled WGS sequence"/>
</dbReference>
<keyword evidence="4 10" id="KW-0812">Transmembrane</keyword>
<dbReference type="InterPro" id="IPR059116">
    <property type="entry name" value="P2X_receptor"/>
</dbReference>
<organism evidence="11 12">
    <name type="scientific">Trichoplax adhaerens</name>
    <name type="common">Trichoplax reptans</name>
    <dbReference type="NCBI Taxonomy" id="10228"/>
    <lineage>
        <taxon>Eukaryota</taxon>
        <taxon>Metazoa</taxon>
        <taxon>Placozoa</taxon>
        <taxon>Uniplacotomia</taxon>
        <taxon>Trichoplacea</taxon>
        <taxon>Trichoplacidae</taxon>
        <taxon>Trichoplax</taxon>
    </lineage>
</organism>
<comment type="similarity">
    <text evidence="2">Belongs to the P2X receptor family.</text>
</comment>
<comment type="subcellular location">
    <subcellularLocation>
        <location evidence="1">Endomembrane system</location>
    </subcellularLocation>
</comment>
<dbReference type="GeneID" id="6754498"/>
<dbReference type="GO" id="GO:0001614">
    <property type="term" value="F:purinergic nucleotide receptor activity"/>
    <property type="evidence" value="ECO:0007669"/>
    <property type="project" value="InterPro"/>
</dbReference>
<evidence type="ECO:0000256" key="3">
    <source>
        <dbReference type="ARBA" id="ARBA00022448"/>
    </source>
</evidence>
<protein>
    <submittedName>
        <fullName evidence="11">Uncharacterized protein</fullName>
    </submittedName>
</protein>
<dbReference type="OMA" id="LAPGWNF"/>
<dbReference type="PANTHER" id="PTHR10125">
    <property type="entry name" value="P2X PURINOCEPTOR"/>
    <property type="match status" value="1"/>
</dbReference>
<accession>B3RZ03</accession>
<dbReference type="InterPro" id="IPR027309">
    <property type="entry name" value="P2X_extracellular_dom_sf"/>
</dbReference>
<keyword evidence="9" id="KW-0407">Ion channel</keyword>
<dbReference type="InterPro" id="IPR001429">
    <property type="entry name" value="P2X_purnocptor"/>
</dbReference>
<evidence type="ECO:0000256" key="1">
    <source>
        <dbReference type="ARBA" id="ARBA00004308"/>
    </source>
</evidence>
<evidence type="ECO:0000256" key="4">
    <source>
        <dbReference type="ARBA" id="ARBA00022692"/>
    </source>
</evidence>
<evidence type="ECO:0000256" key="10">
    <source>
        <dbReference type="SAM" id="Phobius"/>
    </source>
</evidence>
<dbReference type="PANTHER" id="PTHR10125:SF31">
    <property type="entry name" value="P2X RECEPTOR E"/>
    <property type="match status" value="1"/>
</dbReference>
<dbReference type="RefSeq" id="XP_002113285.1">
    <property type="nucleotide sequence ID" value="XM_002113249.1"/>
</dbReference>
<dbReference type="KEGG" id="tad:TRIADDRAFT_57279"/>
<dbReference type="Pfam" id="PF00864">
    <property type="entry name" value="P2X_receptor"/>
    <property type="match status" value="2"/>
</dbReference>
<keyword evidence="6" id="KW-0406">Ion transport</keyword>
<dbReference type="PRINTS" id="PR01307">
    <property type="entry name" value="P2XRECEPTOR"/>
</dbReference>
<dbReference type="Gene3D" id="2.60.490.10">
    <property type="entry name" value="atp-gated p2x4 ion channel domain"/>
    <property type="match status" value="2"/>
</dbReference>
<keyword evidence="12" id="KW-1185">Reference proteome</keyword>
<evidence type="ECO:0000256" key="5">
    <source>
        <dbReference type="ARBA" id="ARBA00022989"/>
    </source>
</evidence>
<dbReference type="AlphaFoldDB" id="B3RZ03"/>
<dbReference type="GO" id="GO:0098794">
    <property type="term" value="C:postsynapse"/>
    <property type="evidence" value="ECO:0007669"/>
    <property type="project" value="GOC"/>
</dbReference>
<dbReference type="PhylomeDB" id="B3RZ03"/>
<name>B3RZ03_TRIAD</name>
<dbReference type="InParanoid" id="B3RZ03"/>
<dbReference type="GO" id="GO:0004931">
    <property type="term" value="F:extracellularly ATP-gated monoatomic cation channel activity"/>
    <property type="evidence" value="ECO:0000318"/>
    <property type="project" value="GO_Central"/>
</dbReference>
<dbReference type="OrthoDB" id="494673at2759"/>
<feature type="transmembrane region" description="Helical" evidence="10">
    <location>
        <begin position="29"/>
        <end position="48"/>
    </location>
</feature>
<feature type="transmembrane region" description="Helical" evidence="10">
    <location>
        <begin position="257"/>
        <end position="281"/>
    </location>
</feature>
<dbReference type="GO" id="GO:0016020">
    <property type="term" value="C:membrane"/>
    <property type="evidence" value="ECO:0000318"/>
    <property type="project" value="GO_Central"/>
</dbReference>
<proteinExistence type="inferred from homology"/>
<dbReference type="GO" id="GO:0012505">
    <property type="term" value="C:endomembrane system"/>
    <property type="evidence" value="ECO:0007669"/>
    <property type="project" value="UniProtKB-SubCell"/>
</dbReference>
<evidence type="ECO:0000256" key="2">
    <source>
        <dbReference type="ARBA" id="ARBA00009848"/>
    </source>
</evidence>
<dbReference type="GO" id="GO:0070588">
    <property type="term" value="P:calcium ion transmembrane transport"/>
    <property type="evidence" value="ECO:0000318"/>
    <property type="project" value="GO_Central"/>
</dbReference>
<evidence type="ECO:0000256" key="8">
    <source>
        <dbReference type="ARBA" id="ARBA00023286"/>
    </source>
</evidence>
<reference evidence="11 12" key="1">
    <citation type="journal article" date="2008" name="Nature">
        <title>The Trichoplax genome and the nature of placozoans.</title>
        <authorList>
            <person name="Srivastava M."/>
            <person name="Begovic E."/>
            <person name="Chapman J."/>
            <person name="Putnam N.H."/>
            <person name="Hellsten U."/>
            <person name="Kawashima T."/>
            <person name="Kuo A."/>
            <person name="Mitros T."/>
            <person name="Salamov A."/>
            <person name="Carpenter M.L."/>
            <person name="Signorovitch A.Y."/>
            <person name="Moreno M.A."/>
            <person name="Kamm K."/>
            <person name="Grimwood J."/>
            <person name="Schmutz J."/>
            <person name="Shapiro H."/>
            <person name="Grigoriev I.V."/>
            <person name="Buss L.W."/>
            <person name="Schierwater B."/>
            <person name="Dellaporta S.L."/>
            <person name="Rokhsar D.S."/>
        </authorList>
    </citation>
    <scope>NUCLEOTIDE SEQUENCE [LARGE SCALE GENOMIC DNA]</scope>
    <source>
        <strain evidence="11 12">Grell-BS-1999</strain>
    </source>
</reference>
<evidence type="ECO:0000256" key="9">
    <source>
        <dbReference type="ARBA" id="ARBA00023303"/>
    </source>
</evidence>